<evidence type="ECO:0000313" key="6">
    <source>
        <dbReference type="EMBL" id="GGY74883.1"/>
    </source>
</evidence>
<evidence type="ECO:0000259" key="5">
    <source>
        <dbReference type="PROSITE" id="PS51764"/>
    </source>
</evidence>
<dbReference type="PRINTS" id="PR00739">
    <property type="entry name" value="GLHYDRLASE26"/>
</dbReference>
<keyword evidence="2 4" id="KW-0378">Hydrolase</keyword>
<evidence type="ECO:0000256" key="1">
    <source>
        <dbReference type="ARBA" id="ARBA00007754"/>
    </source>
</evidence>
<dbReference type="PROSITE" id="PS51764">
    <property type="entry name" value="GH26"/>
    <property type="match status" value="1"/>
</dbReference>
<dbReference type="RefSeq" id="WP_189418060.1">
    <property type="nucleotide sequence ID" value="NZ_BMYZ01000001.1"/>
</dbReference>
<gene>
    <name evidence="6" type="primary">gmuG</name>
    <name evidence="6" type="ORF">GCM10011613_20440</name>
</gene>
<comment type="similarity">
    <text evidence="1 4">Belongs to the glycosyl hydrolase 26 family.</text>
</comment>
<evidence type="ECO:0000256" key="3">
    <source>
        <dbReference type="ARBA" id="ARBA00023295"/>
    </source>
</evidence>
<proteinExistence type="inferred from homology"/>
<dbReference type="Gene3D" id="3.20.20.80">
    <property type="entry name" value="Glycosidases"/>
    <property type="match status" value="1"/>
</dbReference>
<dbReference type="SUPFAM" id="SSF51445">
    <property type="entry name" value="(Trans)glycosidases"/>
    <property type="match status" value="1"/>
</dbReference>
<dbReference type="EMBL" id="BMYZ01000001">
    <property type="protein sequence ID" value="GGY74883.1"/>
    <property type="molecule type" value="Genomic_DNA"/>
</dbReference>
<dbReference type="Proteomes" id="UP000619761">
    <property type="component" value="Unassembled WGS sequence"/>
</dbReference>
<evidence type="ECO:0000256" key="2">
    <source>
        <dbReference type="ARBA" id="ARBA00022801"/>
    </source>
</evidence>
<feature type="active site" description="Nucleophile" evidence="4">
    <location>
        <position position="294"/>
    </location>
</feature>
<comment type="caution">
    <text evidence="6">The sequence shown here is derived from an EMBL/GenBank/DDBJ whole genome shotgun (WGS) entry which is preliminary data.</text>
</comment>
<sequence length="376" mass="42436">MSTYTLADATAIPSDPKAIPAAKAVQAYLAALTNEKTSGVIAGQNIGHSDDISNTTGLSGFIPLITELENHTGELPGIVGVDYEHNHIATPDGLRRVNTYLIDYWNKGGLITINWSPQNPWWNDEAKVEQNPGKWTYTRSNGGDMSKVDLRELVNPKSPARVIWLRKLERIATALIELQNAGVVVLWRPMQEMNGNWFWWGIDCKPQDADSYIALWRDMYTYFTQTKGLHNLLWVFSPNQSPNLFERSIIKPPMYRYPGDSYVDIFAGTAYNNELVIKDYELFKQSGKPIAIAEFGPRAGETISRQGTLDTRLYQQNLQKDYPAIAYWVSWSSWSNGDGTQENQALVHNKNAKQLLTSAAVITRKGIDWKNYLTTK</sequence>
<feature type="domain" description="GH26" evidence="5">
    <location>
        <begin position="20"/>
        <end position="365"/>
    </location>
</feature>
<evidence type="ECO:0000313" key="7">
    <source>
        <dbReference type="Proteomes" id="UP000619761"/>
    </source>
</evidence>
<dbReference type="PANTHER" id="PTHR40079">
    <property type="entry name" value="MANNAN ENDO-1,4-BETA-MANNOSIDASE E-RELATED"/>
    <property type="match status" value="1"/>
</dbReference>
<name>A0ABQ3B5J8_9GAMM</name>
<reference evidence="7" key="1">
    <citation type="journal article" date="2019" name="Int. J. Syst. Evol. Microbiol.">
        <title>The Global Catalogue of Microorganisms (GCM) 10K type strain sequencing project: providing services to taxonomists for standard genome sequencing and annotation.</title>
        <authorList>
            <consortium name="The Broad Institute Genomics Platform"/>
            <consortium name="The Broad Institute Genome Sequencing Center for Infectious Disease"/>
            <person name="Wu L."/>
            <person name="Ma J."/>
        </authorList>
    </citation>
    <scope>NUCLEOTIDE SEQUENCE [LARGE SCALE GENOMIC DNA]</scope>
    <source>
        <strain evidence="7">KCTC 32239</strain>
    </source>
</reference>
<dbReference type="InterPro" id="IPR000805">
    <property type="entry name" value="Glyco_hydro_26"/>
</dbReference>
<dbReference type="InterPro" id="IPR017853">
    <property type="entry name" value="GH"/>
</dbReference>
<organism evidence="6 7">
    <name type="scientific">Cellvibrio zantedeschiae</name>
    <dbReference type="NCBI Taxonomy" id="1237077"/>
    <lineage>
        <taxon>Bacteria</taxon>
        <taxon>Pseudomonadati</taxon>
        <taxon>Pseudomonadota</taxon>
        <taxon>Gammaproteobacteria</taxon>
        <taxon>Cellvibrionales</taxon>
        <taxon>Cellvibrionaceae</taxon>
        <taxon>Cellvibrio</taxon>
    </lineage>
</organism>
<dbReference type="InterPro" id="IPR022790">
    <property type="entry name" value="GH26_dom"/>
</dbReference>
<keyword evidence="3 4" id="KW-0326">Glycosidase</keyword>
<protein>
    <submittedName>
        <fullName evidence="6">Mannan endo-1,4-beta-mannosidase</fullName>
    </submittedName>
</protein>
<dbReference type="PANTHER" id="PTHR40079:SF4">
    <property type="entry name" value="GH26 DOMAIN-CONTAINING PROTEIN-RELATED"/>
    <property type="match status" value="1"/>
</dbReference>
<feature type="active site" description="Proton donor" evidence="4">
    <location>
        <position position="192"/>
    </location>
</feature>
<dbReference type="Pfam" id="PF02156">
    <property type="entry name" value="Glyco_hydro_26"/>
    <property type="match status" value="1"/>
</dbReference>
<evidence type="ECO:0000256" key="4">
    <source>
        <dbReference type="PROSITE-ProRule" id="PRU01100"/>
    </source>
</evidence>
<keyword evidence="7" id="KW-1185">Reference proteome</keyword>
<accession>A0ABQ3B5J8</accession>